<organism evidence="2 3">
    <name type="scientific">Metarhizium robertsii</name>
    <dbReference type="NCBI Taxonomy" id="568076"/>
    <lineage>
        <taxon>Eukaryota</taxon>
        <taxon>Fungi</taxon>
        <taxon>Dikarya</taxon>
        <taxon>Ascomycota</taxon>
        <taxon>Pezizomycotina</taxon>
        <taxon>Sordariomycetes</taxon>
        <taxon>Hypocreomycetidae</taxon>
        <taxon>Hypocreales</taxon>
        <taxon>Clavicipitaceae</taxon>
        <taxon>Metarhizium</taxon>
    </lineage>
</organism>
<accession>A0A014PHC4</accession>
<dbReference type="HOGENOM" id="CLU_1475504_0_0_1"/>
<feature type="region of interest" description="Disordered" evidence="1">
    <location>
        <begin position="1"/>
        <end position="20"/>
    </location>
</feature>
<sequence>MDVTNRSLVANGGSHHRATHPWTVPWASDRMNPEHHGALRRLIRLYSPMKKMGKIELLLDSDWTSEEHPFAHGSPLEQWALCGNPFPDRCDTSETCLRSSKNTRLADPNSLGPCAGPQLQPATLHRPPSPTSSAQSRAPARYLRDELRSGISGPLLRSAPHEWQTRGDVSRRAPELSWASSLC</sequence>
<feature type="region of interest" description="Disordered" evidence="1">
    <location>
        <begin position="101"/>
        <end position="141"/>
    </location>
</feature>
<reference evidence="2 3" key="1">
    <citation type="submission" date="2014-02" db="EMBL/GenBank/DDBJ databases">
        <title>The genome sequence of the entomopathogenic fungus Metarhizium robertsii ARSEF 2575.</title>
        <authorList>
            <person name="Giuliano Garisto Donzelli B."/>
            <person name="Roe B.A."/>
            <person name="Macmil S.L."/>
            <person name="Krasnoff S.B."/>
            <person name="Gibson D.M."/>
        </authorList>
    </citation>
    <scope>NUCLEOTIDE SEQUENCE [LARGE SCALE GENOMIC DNA]</scope>
    <source>
        <strain evidence="2 3">ARSEF 2575</strain>
    </source>
</reference>
<evidence type="ECO:0000256" key="1">
    <source>
        <dbReference type="SAM" id="MobiDB-lite"/>
    </source>
</evidence>
<dbReference type="Proteomes" id="UP000030151">
    <property type="component" value="Unassembled WGS sequence"/>
</dbReference>
<comment type="caution">
    <text evidence="2">The sequence shown here is derived from an EMBL/GenBank/DDBJ whole genome shotgun (WGS) entry which is preliminary data.</text>
</comment>
<dbReference type="AlphaFoldDB" id="A0A014PHC4"/>
<protein>
    <submittedName>
        <fullName evidence="2">Uncharacterized protein</fullName>
    </submittedName>
</protein>
<dbReference type="EMBL" id="JELW01000118">
    <property type="protein sequence ID" value="EXU94979.1"/>
    <property type="molecule type" value="Genomic_DNA"/>
</dbReference>
<evidence type="ECO:0000313" key="2">
    <source>
        <dbReference type="EMBL" id="EXU94979.1"/>
    </source>
</evidence>
<evidence type="ECO:0000313" key="3">
    <source>
        <dbReference type="Proteomes" id="UP000030151"/>
    </source>
</evidence>
<name>A0A014PHC4_9HYPO</name>
<gene>
    <name evidence="2" type="ORF">X797_011941</name>
</gene>
<proteinExistence type="predicted"/>